<dbReference type="InterPro" id="IPR000477">
    <property type="entry name" value="RT_dom"/>
</dbReference>
<dbReference type="InterPro" id="IPR051320">
    <property type="entry name" value="Viral_Replic_Matur_Polypro"/>
</dbReference>
<evidence type="ECO:0000313" key="2">
    <source>
        <dbReference type="EMBL" id="KAK7571909.1"/>
    </source>
</evidence>
<dbReference type="GO" id="GO:0071897">
    <property type="term" value="P:DNA biosynthetic process"/>
    <property type="evidence" value="ECO:0007669"/>
    <property type="project" value="UniProtKB-ARBA"/>
</dbReference>
<dbReference type="AlphaFoldDB" id="A0AAN9T715"/>
<organism evidence="2 3">
    <name type="scientific">Parthenolecanium corni</name>
    <dbReference type="NCBI Taxonomy" id="536013"/>
    <lineage>
        <taxon>Eukaryota</taxon>
        <taxon>Metazoa</taxon>
        <taxon>Ecdysozoa</taxon>
        <taxon>Arthropoda</taxon>
        <taxon>Hexapoda</taxon>
        <taxon>Insecta</taxon>
        <taxon>Pterygota</taxon>
        <taxon>Neoptera</taxon>
        <taxon>Paraneoptera</taxon>
        <taxon>Hemiptera</taxon>
        <taxon>Sternorrhyncha</taxon>
        <taxon>Coccoidea</taxon>
        <taxon>Coccidae</taxon>
        <taxon>Parthenolecanium</taxon>
    </lineage>
</organism>
<dbReference type="EMBL" id="JBBCAQ010000038">
    <property type="protein sequence ID" value="KAK7571909.1"/>
    <property type="molecule type" value="Genomic_DNA"/>
</dbReference>
<dbReference type="Proteomes" id="UP001367676">
    <property type="component" value="Unassembled WGS sequence"/>
</dbReference>
<evidence type="ECO:0000259" key="1">
    <source>
        <dbReference type="PROSITE" id="PS50878"/>
    </source>
</evidence>
<dbReference type="PANTHER" id="PTHR33064:SF37">
    <property type="entry name" value="RIBONUCLEASE H"/>
    <property type="match status" value="1"/>
</dbReference>
<dbReference type="InterPro" id="IPR043128">
    <property type="entry name" value="Rev_trsase/Diguanyl_cyclase"/>
</dbReference>
<comment type="caution">
    <text evidence="2">The sequence shown here is derived from an EMBL/GenBank/DDBJ whole genome shotgun (WGS) entry which is preliminary data.</text>
</comment>
<evidence type="ECO:0000313" key="3">
    <source>
        <dbReference type="Proteomes" id="UP001367676"/>
    </source>
</evidence>
<gene>
    <name evidence="2" type="ORF">V9T40_014381</name>
</gene>
<accession>A0AAN9T715</accession>
<protein>
    <recommendedName>
        <fullName evidence="1">Reverse transcriptase domain-containing protein</fullName>
    </recommendedName>
</protein>
<keyword evidence="3" id="KW-1185">Reference proteome</keyword>
<proteinExistence type="predicted"/>
<name>A0AAN9T715_9HEMI</name>
<dbReference type="Gene3D" id="3.30.70.270">
    <property type="match status" value="1"/>
</dbReference>
<reference evidence="2 3" key="1">
    <citation type="submission" date="2024-03" db="EMBL/GenBank/DDBJ databases">
        <title>Adaptation during the transition from Ophiocordyceps entomopathogen to insect associate is accompanied by gene loss and intensified selection.</title>
        <authorList>
            <person name="Ward C.M."/>
            <person name="Onetto C.A."/>
            <person name="Borneman A.R."/>
        </authorList>
    </citation>
    <scope>NUCLEOTIDE SEQUENCE [LARGE SCALE GENOMIC DNA]</scope>
    <source>
        <strain evidence="2">AWRI1</strain>
        <tissue evidence="2">Single Adult Female</tissue>
    </source>
</reference>
<dbReference type="PANTHER" id="PTHR33064">
    <property type="entry name" value="POL PROTEIN"/>
    <property type="match status" value="1"/>
</dbReference>
<dbReference type="PROSITE" id="PS50878">
    <property type="entry name" value="RT_POL"/>
    <property type="match status" value="1"/>
</dbReference>
<dbReference type="Pfam" id="PF00078">
    <property type="entry name" value="RVT_1"/>
    <property type="match status" value="1"/>
</dbReference>
<feature type="domain" description="Reverse transcriptase" evidence="1">
    <location>
        <begin position="1"/>
        <end position="105"/>
    </location>
</feature>
<sequence length="140" mass="16109">MRSMRPQFRVPEQTRAAPSGAWNCAVRGYSMQGFLAAARRALAETDDFVAAYKYVDDILADSKNEEEHKEHLRIVFQKIQEANITLKLKKCRFYQTEAKFLGFMMNSEGIKPNPEKAKIINDFPRPLKTKDVQSFMGMVN</sequence>
<dbReference type="SUPFAM" id="SSF56672">
    <property type="entry name" value="DNA/RNA polymerases"/>
    <property type="match status" value="1"/>
</dbReference>
<dbReference type="InterPro" id="IPR043502">
    <property type="entry name" value="DNA/RNA_pol_sf"/>
</dbReference>